<reference evidence="2 3" key="1">
    <citation type="submission" date="2021-08" db="EMBL/GenBank/DDBJ databases">
        <title>Genomic Architecture of Streptomyces flavotricini NGL1 and Streptomyces erythrochromogenes HMS4 With Differential Plant Beneficial attributes and laccase production capabilities.</title>
        <authorList>
            <person name="Salwan R."/>
            <person name="Kaur R."/>
            <person name="Sharma V."/>
        </authorList>
    </citation>
    <scope>NUCLEOTIDE SEQUENCE [LARGE SCALE GENOMIC DNA]</scope>
    <source>
        <strain evidence="2 3">NGL1</strain>
    </source>
</reference>
<accession>A0ABS8E0N5</accession>
<sequence>MPAHHHDELGAFAAILAQLLPGAWTHQPRRHTAHDDQFFLASDVWDLNQVAEAIATTTLTHDAILARDDGLRLFLMDHPRHEDTFLIAAMAPADTAAEAFRGVPEPDGIAISDDPEQAADAITTRLLPRFEAALAHVRDNAARLTATAAGLHTVEMTWTEDGALTAAATSDKAAGVLAANGFVHAPDRQAYVLSGDDTAVQARHVRTAGTQLAALGIGVALRHPTPITTVDTTPVPVPRQHAAGKARSR</sequence>
<name>A0ABS8E0N5_9ACTN</name>
<dbReference type="Proteomes" id="UP001520654">
    <property type="component" value="Unassembled WGS sequence"/>
</dbReference>
<feature type="region of interest" description="Disordered" evidence="1">
    <location>
        <begin position="228"/>
        <end position="249"/>
    </location>
</feature>
<evidence type="ECO:0000313" key="3">
    <source>
        <dbReference type="Proteomes" id="UP001520654"/>
    </source>
</evidence>
<evidence type="ECO:0000256" key="1">
    <source>
        <dbReference type="SAM" id="MobiDB-lite"/>
    </source>
</evidence>
<proteinExistence type="predicted"/>
<evidence type="ECO:0000313" key="2">
    <source>
        <dbReference type="EMBL" id="MCC0094701.1"/>
    </source>
</evidence>
<gene>
    <name evidence="2" type="ORF">K7B10_07865</name>
</gene>
<comment type="caution">
    <text evidence="2">The sequence shown here is derived from an EMBL/GenBank/DDBJ whole genome shotgun (WGS) entry which is preliminary data.</text>
</comment>
<dbReference type="EMBL" id="JAINUL010000001">
    <property type="protein sequence ID" value="MCC0094701.1"/>
    <property type="molecule type" value="Genomic_DNA"/>
</dbReference>
<protein>
    <submittedName>
        <fullName evidence="2">Uncharacterized protein</fullName>
    </submittedName>
</protein>
<dbReference type="RefSeq" id="WP_229335266.1">
    <property type="nucleotide sequence ID" value="NZ_JAINUL010000001.1"/>
</dbReference>
<organism evidence="2 3">
    <name type="scientific">Streptomyces flavotricini</name>
    <dbReference type="NCBI Taxonomy" id="66888"/>
    <lineage>
        <taxon>Bacteria</taxon>
        <taxon>Bacillati</taxon>
        <taxon>Actinomycetota</taxon>
        <taxon>Actinomycetes</taxon>
        <taxon>Kitasatosporales</taxon>
        <taxon>Streptomycetaceae</taxon>
        <taxon>Streptomyces</taxon>
    </lineage>
</organism>
<keyword evidence="3" id="KW-1185">Reference proteome</keyword>